<dbReference type="HOGENOM" id="CLU_1683726_0_0_7"/>
<reference evidence="2" key="2">
    <citation type="submission" date="2013-07" db="EMBL/GenBank/DDBJ databases">
        <authorList>
            <person name="Morais-Silva F.O."/>
            <person name="Rezende A.M."/>
            <person name="Pimentel C."/>
            <person name="Resende D.M."/>
            <person name="Santos C.I."/>
            <person name="Clemente C."/>
            <person name="de Oliveira L.M."/>
            <person name="da Silva S.M."/>
            <person name="Costa D.A."/>
            <person name="Varela-Raposo A."/>
            <person name="Horacio E.C.A."/>
            <person name="Matos M."/>
            <person name="Flores O."/>
            <person name="Ruiz J.C."/>
            <person name="Rodrigues-Pousada C."/>
        </authorList>
    </citation>
    <scope>NUCLEOTIDE SEQUENCE [LARGE SCALE GENOMIC DNA]</scope>
    <source>
        <strain evidence="2">ATCC 19364 / DSM 1382 / NCIMB 9332 / VKM B-1759</strain>
    </source>
</reference>
<dbReference type="STRING" id="1121448.DGI_0163"/>
<dbReference type="PATRIC" id="fig|1121448.10.peg.165"/>
<name>T2G6B2_MEGG1</name>
<keyword evidence="2" id="KW-1185">Reference proteome</keyword>
<dbReference type="AlphaFoldDB" id="T2G6B2"/>
<proteinExistence type="predicted"/>
<evidence type="ECO:0000313" key="2">
    <source>
        <dbReference type="Proteomes" id="UP000016587"/>
    </source>
</evidence>
<dbReference type="EMBL" id="CP006585">
    <property type="protein sequence ID" value="AGW12100.1"/>
    <property type="molecule type" value="Genomic_DNA"/>
</dbReference>
<accession>T2G6B2</accession>
<reference evidence="1 2" key="1">
    <citation type="journal article" date="2013" name="J. Bacteriol.">
        <title>Roles of HynAB and Ech, the only two hydrogenases found in the model sulfate reducer Desulfovibrio gigas.</title>
        <authorList>
            <person name="Morais-Silva F.O."/>
            <person name="Santos C.I."/>
            <person name="Rodrigues R."/>
            <person name="Pereira I.A."/>
            <person name="Rodrigues-Pousada C."/>
        </authorList>
    </citation>
    <scope>NUCLEOTIDE SEQUENCE [LARGE SCALE GENOMIC DNA]</scope>
    <source>
        <strain evidence="2">ATCC 19364 / DSM 1382 / NCIMB 9332 / VKM B-1759</strain>
    </source>
</reference>
<protein>
    <submittedName>
        <fullName evidence="1">Uncharacterized protein</fullName>
    </submittedName>
</protein>
<gene>
    <name evidence="1" type="ORF">DGI_0163</name>
</gene>
<dbReference type="KEGG" id="dgg:DGI_0163"/>
<dbReference type="Proteomes" id="UP000016587">
    <property type="component" value="Chromosome"/>
</dbReference>
<sequence>METLPTYGRCRPRASLFFETSTARRILVSIYLDDVLLPDLRWEPAAGPGPVRVERLQTLGGRPLLLEDAVPLRAWDLVGDEDRGWIARGCLDHLLTMAALPGAVYRLAAGERPAVAVRFRHEDGPAVVAEPVFLSCPASPDDPVKNLRLKLMEVTA</sequence>
<organism evidence="1 2">
    <name type="scientific">Megalodesulfovibrio gigas (strain ATCC 19364 / DSM 1382 / NCIMB 9332 / VKM B-1759)</name>
    <name type="common">Desulfovibrio gigas</name>
    <dbReference type="NCBI Taxonomy" id="1121448"/>
    <lineage>
        <taxon>Bacteria</taxon>
        <taxon>Pseudomonadati</taxon>
        <taxon>Thermodesulfobacteriota</taxon>
        <taxon>Desulfovibrionia</taxon>
        <taxon>Desulfovibrionales</taxon>
        <taxon>Desulfovibrionaceae</taxon>
        <taxon>Megalodesulfovibrio</taxon>
    </lineage>
</organism>
<evidence type="ECO:0000313" key="1">
    <source>
        <dbReference type="EMBL" id="AGW12100.1"/>
    </source>
</evidence>